<organism evidence="2 3">
    <name type="scientific">Prorocentrum cordatum</name>
    <dbReference type="NCBI Taxonomy" id="2364126"/>
    <lineage>
        <taxon>Eukaryota</taxon>
        <taxon>Sar</taxon>
        <taxon>Alveolata</taxon>
        <taxon>Dinophyceae</taxon>
        <taxon>Prorocentrales</taxon>
        <taxon>Prorocentraceae</taxon>
        <taxon>Prorocentrum</taxon>
    </lineage>
</organism>
<feature type="region of interest" description="Disordered" evidence="1">
    <location>
        <begin position="155"/>
        <end position="179"/>
    </location>
</feature>
<feature type="region of interest" description="Disordered" evidence="1">
    <location>
        <begin position="1"/>
        <end position="22"/>
    </location>
</feature>
<proteinExistence type="predicted"/>
<name>A0ABN9VX78_9DINO</name>
<dbReference type="EMBL" id="CAUYUJ010017815">
    <property type="protein sequence ID" value="CAK0878132.1"/>
    <property type="molecule type" value="Genomic_DNA"/>
</dbReference>
<evidence type="ECO:0000256" key="1">
    <source>
        <dbReference type="SAM" id="MobiDB-lite"/>
    </source>
</evidence>
<sequence length="268" mass="29790">MEMLEISGPSGSGPKVEDLPTPRPLGFKGVVSTVDRHIKQLEKKLNADMVQYERWKNWLDDKREPIAKIRVELRDEVAKYEGLVEQLSSQLCAPDPTQQKTQVTLQELLSGNGEFLDLSSVESAFGVDGDVYDIQDSDRGELAARSQQLREQISNAAKTSSARLPKISKSSRARTRLTSSAPARSARITKVKLQVVPPIQGLEVPQDLMTELVEWHLRAAGGPSCSWFIRYSKWSIGHVFIPTGARFVSRNYIVRKFIGEGSLVGDIG</sequence>
<evidence type="ECO:0000313" key="3">
    <source>
        <dbReference type="Proteomes" id="UP001189429"/>
    </source>
</evidence>
<gene>
    <name evidence="2" type="ORF">PCOR1329_LOCUS61996</name>
</gene>
<evidence type="ECO:0000313" key="2">
    <source>
        <dbReference type="EMBL" id="CAK0878132.1"/>
    </source>
</evidence>
<protein>
    <submittedName>
        <fullName evidence="2">Uncharacterized protein</fullName>
    </submittedName>
</protein>
<comment type="caution">
    <text evidence="2">The sequence shown here is derived from an EMBL/GenBank/DDBJ whole genome shotgun (WGS) entry which is preliminary data.</text>
</comment>
<dbReference type="Proteomes" id="UP001189429">
    <property type="component" value="Unassembled WGS sequence"/>
</dbReference>
<accession>A0ABN9VX78</accession>
<reference evidence="2" key="1">
    <citation type="submission" date="2023-10" db="EMBL/GenBank/DDBJ databases">
        <authorList>
            <person name="Chen Y."/>
            <person name="Shah S."/>
            <person name="Dougan E. K."/>
            <person name="Thang M."/>
            <person name="Chan C."/>
        </authorList>
    </citation>
    <scope>NUCLEOTIDE SEQUENCE [LARGE SCALE GENOMIC DNA]</scope>
</reference>
<keyword evidence="3" id="KW-1185">Reference proteome</keyword>